<evidence type="ECO:0000313" key="1">
    <source>
        <dbReference type="EMBL" id="SES37937.1"/>
    </source>
</evidence>
<reference evidence="3 4" key="1">
    <citation type="submission" date="2016-10" db="EMBL/GenBank/DDBJ databases">
        <authorList>
            <person name="de Groot N.N."/>
        </authorList>
    </citation>
    <scope>NUCLEOTIDE SEQUENCE [LARGE SCALE GENOMIC DNA]</scope>
    <source>
        <strain evidence="2 3">CGMCC 1.9095</strain>
        <strain evidence="1 4">DSM 22558</strain>
    </source>
</reference>
<name>A0A1H9WW77_9GAMM</name>
<protein>
    <submittedName>
        <fullName evidence="1">Uncharacterized protein</fullName>
    </submittedName>
</protein>
<keyword evidence="3" id="KW-1185">Reference proteome</keyword>
<evidence type="ECO:0000313" key="3">
    <source>
        <dbReference type="Proteomes" id="UP000186599"/>
    </source>
</evidence>
<dbReference type="Proteomes" id="UP000186599">
    <property type="component" value="Unassembled WGS sequence"/>
</dbReference>
<dbReference type="AlphaFoldDB" id="A0A1H9WW77"/>
<organism evidence="1 4">
    <name type="scientific">Halopseudomonas bauzanensis</name>
    <dbReference type="NCBI Taxonomy" id="653930"/>
    <lineage>
        <taxon>Bacteria</taxon>
        <taxon>Pseudomonadati</taxon>
        <taxon>Pseudomonadota</taxon>
        <taxon>Gammaproteobacteria</taxon>
        <taxon>Pseudomonadales</taxon>
        <taxon>Pseudomonadaceae</taxon>
        <taxon>Halopseudomonas</taxon>
    </lineage>
</organism>
<proteinExistence type="predicted"/>
<evidence type="ECO:0000313" key="2">
    <source>
        <dbReference type="EMBL" id="SFM40884.1"/>
    </source>
</evidence>
<accession>A0A1H9WW77</accession>
<sequence length="41" mass="4466">MRASIHEAVCFRVPPRAALPMIEAPSKYKHPTGGRVLGSFS</sequence>
<dbReference type="EMBL" id="FOUA01000011">
    <property type="protein sequence ID" value="SFM40884.1"/>
    <property type="molecule type" value="Genomic_DNA"/>
</dbReference>
<evidence type="ECO:0000313" key="4">
    <source>
        <dbReference type="Proteomes" id="UP000186904"/>
    </source>
</evidence>
<gene>
    <name evidence="2" type="ORF">SAMN04487855_0114</name>
    <name evidence="1" type="ORF">SAMN05216589_0115</name>
</gene>
<dbReference type="Proteomes" id="UP000186904">
    <property type="component" value="Unassembled WGS sequence"/>
</dbReference>
<dbReference type="EMBL" id="FOGN01000011">
    <property type="protein sequence ID" value="SES37937.1"/>
    <property type="molecule type" value="Genomic_DNA"/>
</dbReference>